<sequence>MDEQLHSLTRRLIELRMEHAELNAAIDRLADQAPVDELAVQRLKKRRLALRDMIARLELETTPDEPA</sequence>
<comment type="caution">
    <text evidence="2">The sequence shown here is derived from an EMBL/GenBank/DDBJ whole genome shotgun (WGS) entry which is preliminary data.</text>
</comment>
<dbReference type="EMBL" id="JBIGHY010000004">
    <property type="protein sequence ID" value="MFG6414650.1"/>
    <property type="molecule type" value="Genomic_DNA"/>
</dbReference>
<dbReference type="RefSeq" id="WP_394470731.1">
    <property type="nucleotide sequence ID" value="NZ_JBIGHY010000004.1"/>
</dbReference>
<name>A0ABW7EQV0_9BURK</name>
<accession>A0ABW7EQV0</accession>
<evidence type="ECO:0000313" key="2">
    <source>
        <dbReference type="EMBL" id="MFG6414650.1"/>
    </source>
</evidence>
<dbReference type="InterPro" id="IPR038444">
    <property type="entry name" value="DUF465_sf"/>
</dbReference>
<organism evidence="2 3">
    <name type="scientific">Pelomonas dachongensis</name>
    <dbReference type="NCBI Taxonomy" id="3299029"/>
    <lineage>
        <taxon>Bacteria</taxon>
        <taxon>Pseudomonadati</taxon>
        <taxon>Pseudomonadota</taxon>
        <taxon>Betaproteobacteria</taxon>
        <taxon>Burkholderiales</taxon>
        <taxon>Sphaerotilaceae</taxon>
        <taxon>Roseateles</taxon>
    </lineage>
</organism>
<keyword evidence="3" id="KW-1185">Reference proteome</keyword>
<protein>
    <submittedName>
        <fullName evidence="2">YdcH family protein</fullName>
    </submittedName>
</protein>
<keyword evidence="1" id="KW-0175">Coiled coil</keyword>
<dbReference type="Gene3D" id="6.10.280.50">
    <property type="match status" value="1"/>
</dbReference>
<feature type="coiled-coil region" evidence="1">
    <location>
        <begin position="5"/>
        <end position="60"/>
    </location>
</feature>
<reference evidence="2 3" key="1">
    <citation type="submission" date="2024-09" db="EMBL/GenBank/DDBJ databases">
        <title>Novel species of the genus Pelomonas and Roseateles isolated from streams.</title>
        <authorList>
            <person name="Lu H."/>
        </authorList>
    </citation>
    <scope>NUCLEOTIDE SEQUENCE [LARGE SCALE GENOMIC DNA]</scope>
    <source>
        <strain evidence="2 3">DC23W</strain>
    </source>
</reference>
<dbReference type="InterPro" id="IPR007420">
    <property type="entry name" value="DUF465"/>
</dbReference>
<proteinExistence type="predicted"/>
<gene>
    <name evidence="2" type="ORF">ACG02S_12155</name>
</gene>
<dbReference type="Proteomes" id="UP001606300">
    <property type="component" value="Unassembled WGS sequence"/>
</dbReference>
<evidence type="ECO:0000313" key="3">
    <source>
        <dbReference type="Proteomes" id="UP001606300"/>
    </source>
</evidence>
<evidence type="ECO:0000256" key="1">
    <source>
        <dbReference type="SAM" id="Coils"/>
    </source>
</evidence>
<dbReference type="Pfam" id="PF04325">
    <property type="entry name" value="DUF465"/>
    <property type="match status" value="1"/>
</dbReference>